<sequence length="154" mass="16308">MTTVRGNGVLGHFTMCELAWSVAAGDAAAMPALLRQLYPQASAYCRARARDTGVSFTEADRLALEVCHAILAEVSSVAGAQQPFARLAYATAVDAADSRFAQPAGGAGTRTQREILILRTIVGLDLELTAIAMGISPRRVRAEQHAALRSLRVA</sequence>
<dbReference type="SUPFAM" id="SSF88659">
    <property type="entry name" value="Sigma3 and sigma4 domains of RNA polymerase sigma factors"/>
    <property type="match status" value="1"/>
</dbReference>
<name>A0ABU7LFD7_9NOCA</name>
<reference evidence="1 2" key="1">
    <citation type="submission" date="2023-07" db="EMBL/GenBank/DDBJ databases">
        <authorList>
            <person name="Girao M."/>
            <person name="Carvalho M.F."/>
        </authorList>
    </citation>
    <scope>NUCLEOTIDE SEQUENCE [LARGE SCALE GENOMIC DNA]</scope>
    <source>
        <strain evidence="1 2">YIM65754</strain>
    </source>
</reference>
<organism evidence="1 2">
    <name type="scientific">Rhodococcus artemisiae</name>
    <dbReference type="NCBI Taxonomy" id="714159"/>
    <lineage>
        <taxon>Bacteria</taxon>
        <taxon>Bacillati</taxon>
        <taxon>Actinomycetota</taxon>
        <taxon>Actinomycetes</taxon>
        <taxon>Mycobacteriales</taxon>
        <taxon>Nocardiaceae</taxon>
        <taxon>Rhodococcus</taxon>
    </lineage>
</organism>
<evidence type="ECO:0000313" key="1">
    <source>
        <dbReference type="EMBL" id="MEE2060235.1"/>
    </source>
</evidence>
<proteinExistence type="predicted"/>
<comment type="caution">
    <text evidence="1">The sequence shown here is derived from an EMBL/GenBank/DDBJ whole genome shotgun (WGS) entry which is preliminary data.</text>
</comment>
<keyword evidence="2" id="KW-1185">Reference proteome</keyword>
<dbReference type="Proteomes" id="UP001336020">
    <property type="component" value="Unassembled WGS sequence"/>
</dbReference>
<gene>
    <name evidence="1" type="ORF">Q7514_22190</name>
</gene>
<evidence type="ECO:0000313" key="2">
    <source>
        <dbReference type="Proteomes" id="UP001336020"/>
    </source>
</evidence>
<dbReference type="EMBL" id="JAUTXY010000011">
    <property type="protein sequence ID" value="MEE2060235.1"/>
    <property type="molecule type" value="Genomic_DNA"/>
</dbReference>
<protein>
    <submittedName>
        <fullName evidence="1">RNA polymerase subunit sigma-24</fullName>
    </submittedName>
</protein>
<accession>A0ABU7LFD7</accession>
<dbReference type="InterPro" id="IPR013324">
    <property type="entry name" value="RNA_pol_sigma_r3/r4-like"/>
</dbReference>
<dbReference type="RefSeq" id="WP_330135416.1">
    <property type="nucleotide sequence ID" value="NZ_JAUTXY010000011.1"/>
</dbReference>
<dbReference type="Gene3D" id="1.10.10.10">
    <property type="entry name" value="Winged helix-like DNA-binding domain superfamily/Winged helix DNA-binding domain"/>
    <property type="match status" value="1"/>
</dbReference>
<dbReference type="InterPro" id="IPR036388">
    <property type="entry name" value="WH-like_DNA-bd_sf"/>
</dbReference>